<dbReference type="Proteomes" id="UP000317494">
    <property type="component" value="Unassembled WGS sequence"/>
</dbReference>
<proteinExistence type="inferred from homology"/>
<dbReference type="STRING" id="286115.A0A507D2I2"/>
<evidence type="ECO:0000259" key="4">
    <source>
        <dbReference type="Pfam" id="PF08585"/>
    </source>
</evidence>
<evidence type="ECO:0000313" key="5">
    <source>
        <dbReference type="EMBL" id="TPX45458.1"/>
    </source>
</evidence>
<dbReference type="Proteomes" id="UP000320475">
    <property type="component" value="Unassembled WGS sequence"/>
</dbReference>
<dbReference type="VEuPathDB" id="FungiDB:SeMB42_g03705"/>
<dbReference type="InterPro" id="IPR013894">
    <property type="entry name" value="RMI1_OB"/>
</dbReference>
<evidence type="ECO:0000313" key="7">
    <source>
        <dbReference type="Proteomes" id="UP000317494"/>
    </source>
</evidence>
<dbReference type="GO" id="GO:0016604">
    <property type="term" value="C:nuclear body"/>
    <property type="evidence" value="ECO:0007669"/>
    <property type="project" value="TreeGrafter"/>
</dbReference>
<gene>
    <name evidence="5" type="ORF">SeLEV6574_g03856</name>
    <name evidence="6" type="ORF">SeMB42_g03705</name>
</gene>
<sequence>MDEPPMLTHATSYLRSKACLAVSRSWLLSTLSTHPPPTPHAVYTAYLSTDLSLHATPSITPDVATRHKERLKNASNGSLCLVQLEDVMEIGCSYLDLLDQVRDLRDSNKAIRRKMLRLVLTDGVQSVKAMEVEVVAALALLMPLKTKMLLKNIEIRRGVLCLNPRNVEVLGGGVPYDCSPVDALERKLRELIKQQQLQRSSQPGNPQPPRQLGALVTLERPPPSATTTNNSTNTHNTNNNNNNVKQQALPIPNNNQNNQKRKHPMGEDEDFLSAHFADDDFEAMELAMAFNDFGDDFVP</sequence>
<reference evidence="7 8" key="1">
    <citation type="journal article" date="2019" name="Sci. Rep.">
        <title>Comparative genomics of chytrid fungi reveal insights into the obligate biotrophic and pathogenic lifestyle of Synchytrium endobioticum.</title>
        <authorList>
            <person name="van de Vossenberg B.T.L.H."/>
            <person name="Warris S."/>
            <person name="Nguyen H.D.T."/>
            <person name="van Gent-Pelzer M.P.E."/>
            <person name="Joly D.L."/>
            <person name="van de Geest H.C."/>
            <person name="Bonants P.J.M."/>
            <person name="Smith D.S."/>
            <person name="Levesque C.A."/>
            <person name="van der Lee T.A.J."/>
        </authorList>
    </citation>
    <scope>NUCLEOTIDE SEQUENCE [LARGE SCALE GENOMIC DNA]</scope>
    <source>
        <strain evidence="5 8">LEV6574</strain>
        <strain evidence="6 7">MB42</strain>
    </source>
</reference>
<dbReference type="EMBL" id="QEAN01000136">
    <property type="protein sequence ID" value="TPX46421.1"/>
    <property type="molecule type" value="Genomic_DNA"/>
</dbReference>
<evidence type="ECO:0000256" key="2">
    <source>
        <dbReference type="ARBA" id="ARBA00018987"/>
    </source>
</evidence>
<dbReference type="PANTHER" id="PTHR14790:SF15">
    <property type="entry name" value="RECQ-MEDIATED GENOME INSTABILITY PROTEIN 1"/>
    <property type="match status" value="1"/>
</dbReference>
<protein>
    <recommendedName>
        <fullName evidence="2">RecQ-mediated genome instability protein 1</fullName>
    </recommendedName>
</protein>
<evidence type="ECO:0000313" key="6">
    <source>
        <dbReference type="EMBL" id="TPX46421.1"/>
    </source>
</evidence>
<comment type="similarity">
    <text evidence="1">Belongs to the RMI1 family.</text>
</comment>
<evidence type="ECO:0000256" key="3">
    <source>
        <dbReference type="SAM" id="MobiDB-lite"/>
    </source>
</evidence>
<dbReference type="GO" id="GO:0031422">
    <property type="term" value="C:RecQ family helicase-topoisomerase III complex"/>
    <property type="evidence" value="ECO:0007669"/>
    <property type="project" value="TreeGrafter"/>
</dbReference>
<dbReference type="EMBL" id="QEAM01000140">
    <property type="protein sequence ID" value="TPX45458.1"/>
    <property type="molecule type" value="Genomic_DNA"/>
</dbReference>
<keyword evidence="7" id="KW-1185">Reference proteome</keyword>
<organism evidence="5 8">
    <name type="scientific">Synchytrium endobioticum</name>
    <dbReference type="NCBI Taxonomy" id="286115"/>
    <lineage>
        <taxon>Eukaryota</taxon>
        <taxon>Fungi</taxon>
        <taxon>Fungi incertae sedis</taxon>
        <taxon>Chytridiomycota</taxon>
        <taxon>Chytridiomycota incertae sedis</taxon>
        <taxon>Chytridiomycetes</taxon>
        <taxon>Synchytriales</taxon>
        <taxon>Synchytriaceae</taxon>
        <taxon>Synchytrium</taxon>
    </lineage>
</organism>
<name>A0A507D2I2_9FUNG</name>
<dbReference type="GO" id="GO:0000724">
    <property type="term" value="P:double-strand break repair via homologous recombination"/>
    <property type="evidence" value="ECO:0007669"/>
    <property type="project" value="TreeGrafter"/>
</dbReference>
<dbReference type="PANTHER" id="PTHR14790">
    <property type="entry name" value="RECQ-MEDIATED GENOME INSTABILITY PROTEIN 1 RMI1"/>
    <property type="match status" value="1"/>
</dbReference>
<comment type="caution">
    <text evidence="5">The sequence shown here is derived from an EMBL/GenBank/DDBJ whole genome shotgun (WGS) entry which is preliminary data.</text>
</comment>
<dbReference type="Gene3D" id="2.40.50.770">
    <property type="entry name" value="RecQ-mediated genome instability protein Rmi1, C-terminal domain"/>
    <property type="match status" value="1"/>
</dbReference>
<dbReference type="OrthoDB" id="341511at2759"/>
<dbReference type="GO" id="GO:0000712">
    <property type="term" value="P:resolution of meiotic recombination intermediates"/>
    <property type="evidence" value="ECO:0007669"/>
    <property type="project" value="TreeGrafter"/>
</dbReference>
<feature type="domain" description="RecQ mediated genome instability protein 1 OB-fold" evidence="4">
    <location>
        <begin position="68"/>
        <end position="174"/>
    </location>
</feature>
<dbReference type="Pfam" id="PF08585">
    <property type="entry name" value="RMI1_N_C"/>
    <property type="match status" value="1"/>
</dbReference>
<dbReference type="AlphaFoldDB" id="A0A507D2I2"/>
<evidence type="ECO:0000313" key="8">
    <source>
        <dbReference type="Proteomes" id="UP000320475"/>
    </source>
</evidence>
<evidence type="ECO:0000256" key="1">
    <source>
        <dbReference type="ARBA" id="ARBA00006395"/>
    </source>
</evidence>
<accession>A0A507D2I2</accession>
<feature type="region of interest" description="Disordered" evidence="3">
    <location>
        <begin position="219"/>
        <end position="266"/>
    </location>
</feature>
<dbReference type="InterPro" id="IPR042470">
    <property type="entry name" value="RMI1_N_C_sf"/>
</dbReference>
<feature type="compositionally biased region" description="Low complexity" evidence="3">
    <location>
        <begin position="226"/>
        <end position="243"/>
    </location>
</feature>